<feature type="coiled-coil region" evidence="1">
    <location>
        <begin position="198"/>
        <end position="247"/>
    </location>
</feature>
<organism evidence="2 3">
    <name type="scientific">Heterodera trifolii</name>
    <dbReference type="NCBI Taxonomy" id="157864"/>
    <lineage>
        <taxon>Eukaryota</taxon>
        <taxon>Metazoa</taxon>
        <taxon>Ecdysozoa</taxon>
        <taxon>Nematoda</taxon>
        <taxon>Chromadorea</taxon>
        <taxon>Rhabditida</taxon>
        <taxon>Tylenchina</taxon>
        <taxon>Tylenchomorpha</taxon>
        <taxon>Tylenchoidea</taxon>
        <taxon>Heteroderidae</taxon>
        <taxon>Heteroderinae</taxon>
        <taxon>Heterodera</taxon>
    </lineage>
</organism>
<protein>
    <submittedName>
        <fullName evidence="2">Uncharacterized protein</fullName>
    </submittedName>
</protein>
<sequence>MGRRMDTVREKISELKTVMEHRQMFLIKMCAFKALFEKCMEKAQSEKQIKGKETKKTQLELNALKTQILGAVPELFEAQTNARISVPDIDLQRMIDQILGDSIGPSTSPFPPPLSSHANELLNSFMTLASQLHNSLDLSLESFQFGTFSPSQFADKITQSVASEEASLNELLGLSVSISSLVPPPQTNAAADTLQMLKERLHKRHNEHQIRIEEMSARCLRAFRDRLASLEAQLESAIQKRETGRLNGLEREEYSELRKELDQFDKHWQNRRMALIRRHIGQRNGRSDSNNYTTI</sequence>
<keyword evidence="1" id="KW-0175">Coiled coil</keyword>
<evidence type="ECO:0000256" key="1">
    <source>
        <dbReference type="SAM" id="Coils"/>
    </source>
</evidence>
<proteinExistence type="predicted"/>
<reference evidence="2 3" key="1">
    <citation type="submission" date="2024-10" db="EMBL/GenBank/DDBJ databases">
        <authorList>
            <person name="Kim D."/>
        </authorList>
    </citation>
    <scope>NUCLEOTIDE SEQUENCE [LARGE SCALE GENOMIC DNA]</scope>
    <source>
        <strain evidence="2">BH-2024</strain>
    </source>
</reference>
<dbReference type="AlphaFoldDB" id="A0ABD2J7V8"/>
<gene>
    <name evidence="2" type="ORF">niasHT_039271</name>
</gene>
<accession>A0ABD2J7V8</accession>
<name>A0ABD2J7V8_9BILA</name>
<evidence type="ECO:0000313" key="2">
    <source>
        <dbReference type="EMBL" id="KAL3086683.1"/>
    </source>
</evidence>
<comment type="caution">
    <text evidence="2">The sequence shown here is derived from an EMBL/GenBank/DDBJ whole genome shotgun (WGS) entry which is preliminary data.</text>
</comment>
<dbReference type="EMBL" id="JBICBT010001035">
    <property type="protein sequence ID" value="KAL3086683.1"/>
    <property type="molecule type" value="Genomic_DNA"/>
</dbReference>
<keyword evidence="3" id="KW-1185">Reference proteome</keyword>
<evidence type="ECO:0000313" key="3">
    <source>
        <dbReference type="Proteomes" id="UP001620626"/>
    </source>
</evidence>
<dbReference type="Proteomes" id="UP001620626">
    <property type="component" value="Unassembled WGS sequence"/>
</dbReference>